<proteinExistence type="predicted"/>
<dbReference type="RefSeq" id="WP_238282387.1">
    <property type="nucleotide sequence ID" value="NZ_BPQL01000170.1"/>
</dbReference>
<sequence>MADPHPITPGHVGSALSLTGLVALMTSESVQPNILGLAFGCLTASLVAFTIQLCHAPKPKRSRKARQPIAPRTTAPVPVAAQPVFRNEPKVHPALMARVPGAAPLPPAPVAPPTGAVSRRALRDVRNRRIARGT</sequence>
<keyword evidence="4" id="KW-1185">Reference proteome</keyword>
<keyword evidence="2" id="KW-1133">Transmembrane helix</keyword>
<gene>
    <name evidence="3" type="ORF">ABID43_002211</name>
</gene>
<accession>A0ABV2L7B1</accession>
<evidence type="ECO:0000313" key="4">
    <source>
        <dbReference type="Proteomes" id="UP001549145"/>
    </source>
</evidence>
<keyword evidence="2" id="KW-0812">Transmembrane</keyword>
<evidence type="ECO:0000256" key="1">
    <source>
        <dbReference type="SAM" id="MobiDB-lite"/>
    </source>
</evidence>
<comment type="caution">
    <text evidence="3">The sequence shown here is derived from an EMBL/GenBank/DDBJ whole genome shotgun (WGS) entry which is preliminary data.</text>
</comment>
<keyword evidence="2" id="KW-0472">Membrane</keyword>
<dbReference type="EMBL" id="JBEPMM010000005">
    <property type="protein sequence ID" value="MET3692671.1"/>
    <property type="molecule type" value="Genomic_DNA"/>
</dbReference>
<evidence type="ECO:0000256" key="2">
    <source>
        <dbReference type="SAM" id="Phobius"/>
    </source>
</evidence>
<reference evidence="3 4" key="1">
    <citation type="submission" date="2024-06" db="EMBL/GenBank/DDBJ databases">
        <title>Genomic Encyclopedia of Type Strains, Phase IV (KMG-IV): sequencing the most valuable type-strain genomes for metagenomic binning, comparative biology and taxonomic classification.</title>
        <authorList>
            <person name="Goeker M."/>
        </authorList>
    </citation>
    <scope>NUCLEOTIDE SEQUENCE [LARGE SCALE GENOMIC DNA]</scope>
    <source>
        <strain evidence="3 4">DSM 21331</strain>
    </source>
</reference>
<feature type="transmembrane region" description="Helical" evidence="2">
    <location>
        <begin position="34"/>
        <end position="54"/>
    </location>
</feature>
<organism evidence="3 4">
    <name type="scientific">Methylobacterium goesingense</name>
    <dbReference type="NCBI Taxonomy" id="243690"/>
    <lineage>
        <taxon>Bacteria</taxon>
        <taxon>Pseudomonadati</taxon>
        <taxon>Pseudomonadota</taxon>
        <taxon>Alphaproteobacteria</taxon>
        <taxon>Hyphomicrobiales</taxon>
        <taxon>Methylobacteriaceae</taxon>
        <taxon>Methylobacterium</taxon>
    </lineage>
</organism>
<dbReference type="Proteomes" id="UP001549145">
    <property type="component" value="Unassembled WGS sequence"/>
</dbReference>
<name>A0ABV2L7B1_9HYPH</name>
<feature type="region of interest" description="Disordered" evidence="1">
    <location>
        <begin position="58"/>
        <end position="83"/>
    </location>
</feature>
<protein>
    <submittedName>
        <fullName evidence="3">Uncharacterized protein</fullName>
    </submittedName>
</protein>
<evidence type="ECO:0000313" key="3">
    <source>
        <dbReference type="EMBL" id="MET3692671.1"/>
    </source>
</evidence>